<proteinExistence type="predicted"/>
<protein>
    <submittedName>
        <fullName evidence="3">F-box domain-containing protein</fullName>
    </submittedName>
</protein>
<feature type="domain" description="F-box" evidence="2">
    <location>
        <begin position="1"/>
        <end position="48"/>
    </location>
</feature>
<dbReference type="PROSITE" id="PS50181">
    <property type="entry name" value="FBOX"/>
    <property type="match status" value="1"/>
</dbReference>
<sequence length="694" mass="76399">MHLLNLPTELLEYIFDFSSATSCLQTAYTCRTLFAVLSNYRKGLLYQLSQLPSTPRTLSTVNTSHSGGGGGDNNDNELSSKGIAELFLLLQRRAAQQLCGANFHANQSVYTFDKDAPAIDTLASTIHRDGDPNVALVQKGLPSVFLYFVSGGQMVPRGVLEAFTVCPGKVEVIKAVISDRGNTVSVLQRFTPFPAKDGENGSQGVGESGTVNGHGKTPRNKHPFEEEAMRPYRAESTQLVHYRRSKPGSGYSRVTISAFPSQDEYRPLAIAVADQYLVAISWQHKHHPDRRMIVVHAAQQDETARKMKLSYQVYNDNIIIDEDGTMPYDNGYHRHRNTRPIEPVIQMAFNDGVTQLLYYHPASTIYGHFQRINLEPGGTISTSGLLGNSCWVIYRNNLTINNVEEDNLRFTIAIPFFSTHETVTNHLNREQCHWQYLALGTATDNRGELVACILMAETFCRSVHCHHIENLDRGRRFDSWRVVARLAGYSTSVNTLPGIVATSRRATRLAIANWKTITVWPLDPQAIIERNASGVYPENMIDAGVTGAVLLEPVVLESEAVCFMLSFGEGEDEIVSLTDRGVMRWEIGAGTVGRKEGAVLGLLDGAWGNEGESEGEESANRKIEGAGVDTDEEGLFVYEGGESEIGSEMSDDSEAQGNGVEDEEDEEMEDADNHSDGDGGTFQSLLPSSSHVPP</sequence>
<dbReference type="InterPro" id="IPR036047">
    <property type="entry name" value="F-box-like_dom_sf"/>
</dbReference>
<dbReference type="CDD" id="cd09917">
    <property type="entry name" value="F-box_SF"/>
    <property type="match status" value="1"/>
</dbReference>
<evidence type="ECO:0000313" key="4">
    <source>
        <dbReference type="Proteomes" id="UP000008142"/>
    </source>
</evidence>
<name>F0UI68_AJEC8</name>
<accession>F0UI68</accession>
<organism evidence="4">
    <name type="scientific">Ajellomyces capsulatus (strain H88)</name>
    <name type="common">Darling's disease fungus</name>
    <name type="synonym">Histoplasma capsulatum</name>
    <dbReference type="NCBI Taxonomy" id="544711"/>
    <lineage>
        <taxon>Eukaryota</taxon>
        <taxon>Fungi</taxon>
        <taxon>Dikarya</taxon>
        <taxon>Ascomycota</taxon>
        <taxon>Pezizomycotina</taxon>
        <taxon>Eurotiomycetes</taxon>
        <taxon>Eurotiomycetidae</taxon>
        <taxon>Onygenales</taxon>
        <taxon>Ajellomycetaceae</taxon>
        <taxon>Histoplasma</taxon>
    </lineage>
</organism>
<feature type="compositionally biased region" description="Acidic residues" evidence="1">
    <location>
        <begin position="649"/>
        <end position="670"/>
    </location>
</feature>
<dbReference type="InterPro" id="IPR001810">
    <property type="entry name" value="F-box_dom"/>
</dbReference>
<dbReference type="Proteomes" id="UP000008142">
    <property type="component" value="Unassembled WGS sequence"/>
</dbReference>
<feature type="region of interest" description="Disordered" evidence="1">
    <location>
        <begin position="195"/>
        <end position="227"/>
    </location>
</feature>
<gene>
    <name evidence="3" type="ORF">HCEG_04739</name>
</gene>
<dbReference type="STRING" id="544711.F0UI68"/>
<feature type="region of interest" description="Disordered" evidence="1">
    <location>
        <begin position="55"/>
        <end position="76"/>
    </location>
</feature>
<evidence type="ECO:0000313" key="3">
    <source>
        <dbReference type="EMBL" id="EGC45524.1"/>
    </source>
</evidence>
<dbReference type="AlphaFoldDB" id="F0UI68"/>
<feature type="region of interest" description="Disordered" evidence="1">
    <location>
        <begin position="606"/>
        <end position="694"/>
    </location>
</feature>
<reference evidence="4" key="1">
    <citation type="submission" date="2008-07" db="EMBL/GenBank/DDBJ databases">
        <title>Annotation of Ajellomyces capsulatus strain H88.</title>
        <authorList>
            <person name="Champion M."/>
            <person name="Cuomo C."/>
            <person name="Ma L.-J."/>
            <person name="Henn M.R."/>
            <person name="Sil A."/>
            <person name="Goldman B."/>
            <person name="Young S.K."/>
            <person name="Kodira C.D."/>
            <person name="Zeng Q."/>
            <person name="Koehrsen M."/>
            <person name="Alvarado L."/>
            <person name="Berlin A."/>
            <person name="Borenstein D."/>
            <person name="Chen Z."/>
            <person name="Engels R."/>
            <person name="Freedman E."/>
            <person name="Gellesch M."/>
            <person name="Goldberg J."/>
            <person name="Griggs A."/>
            <person name="Gujja S."/>
            <person name="Heiman D."/>
            <person name="Hepburn T."/>
            <person name="Howarth C."/>
            <person name="Jen D."/>
            <person name="Larson L."/>
            <person name="Lewis B."/>
            <person name="Mehta T."/>
            <person name="Park D."/>
            <person name="Pearson M."/>
            <person name="Roberts A."/>
            <person name="Saif S."/>
            <person name="Shea T."/>
            <person name="Shenoy N."/>
            <person name="Sisk P."/>
            <person name="Stolte C."/>
            <person name="Sykes S."/>
            <person name="Walk T."/>
            <person name="White J."/>
            <person name="Yandava C."/>
            <person name="Klein B."/>
            <person name="McEwen J.G."/>
            <person name="Puccia R."/>
            <person name="Goldman G.H."/>
            <person name="Felipe M.S."/>
            <person name="Nino-Vega G."/>
            <person name="San-Blas G."/>
            <person name="Taylor J."/>
            <person name="Mendoza L."/>
            <person name="Galagan J."/>
            <person name="Nusbaum C."/>
            <person name="Birren B."/>
        </authorList>
    </citation>
    <scope>NUCLEOTIDE SEQUENCE [LARGE SCALE GENOMIC DNA]</scope>
    <source>
        <strain evidence="4">H88</strain>
    </source>
</reference>
<feature type="compositionally biased region" description="Polar residues" evidence="1">
    <location>
        <begin position="55"/>
        <end position="65"/>
    </location>
</feature>
<evidence type="ECO:0000259" key="2">
    <source>
        <dbReference type="PROSITE" id="PS50181"/>
    </source>
</evidence>
<dbReference type="SUPFAM" id="SSF81383">
    <property type="entry name" value="F-box domain"/>
    <property type="match status" value="1"/>
</dbReference>
<dbReference type="EMBL" id="DS990639">
    <property type="protein sequence ID" value="EGC45524.1"/>
    <property type="molecule type" value="Genomic_DNA"/>
</dbReference>
<dbReference type="HOGENOM" id="CLU_029869_0_0_1"/>
<dbReference type="OMA" id="CHWQYLA"/>
<feature type="compositionally biased region" description="Polar residues" evidence="1">
    <location>
        <begin position="681"/>
        <end position="694"/>
    </location>
</feature>
<dbReference type="OrthoDB" id="6058203at2759"/>
<evidence type="ECO:0000256" key="1">
    <source>
        <dbReference type="SAM" id="MobiDB-lite"/>
    </source>
</evidence>